<reference evidence="15 16" key="1">
    <citation type="submission" date="2024-02" db="EMBL/GenBank/DDBJ databases">
        <title>de novo genome assembly of Solanum bulbocastanum strain 11H21.</title>
        <authorList>
            <person name="Hosaka A.J."/>
        </authorList>
    </citation>
    <scope>NUCLEOTIDE SEQUENCE [LARGE SCALE GENOMIC DNA]</scope>
    <source>
        <tissue evidence="15">Young leaves</tissue>
    </source>
</reference>
<dbReference type="GO" id="GO:0005634">
    <property type="term" value="C:nucleus"/>
    <property type="evidence" value="ECO:0007669"/>
    <property type="project" value="UniProtKB-SubCell"/>
</dbReference>
<evidence type="ECO:0000256" key="8">
    <source>
        <dbReference type="ARBA" id="ARBA00023163"/>
    </source>
</evidence>
<keyword evidence="7" id="KW-0238">DNA-binding</keyword>
<dbReference type="GO" id="GO:0003677">
    <property type="term" value="F:DNA binding"/>
    <property type="evidence" value="ECO:0007669"/>
    <property type="project" value="UniProtKB-KW"/>
</dbReference>
<feature type="domain" description="MADS-box" evidence="14">
    <location>
        <begin position="424"/>
        <end position="476"/>
    </location>
</feature>
<evidence type="ECO:0000256" key="10">
    <source>
        <dbReference type="ARBA" id="ARBA00023242"/>
    </source>
</evidence>
<dbReference type="Proteomes" id="UP001371456">
    <property type="component" value="Unassembled WGS sequence"/>
</dbReference>
<sequence length="554" mass="62919">MGNFGLILVLDLIFLIYPVVYGYDPMDPMGNITIRWDVTTSTEVNHQIRVSIFNYQLFRHVEQPGWKLSWDWHGKEVIWQMWGAETTEQGDCSAIKGDTPPHCCLKEPVILDLLPGAPYNKQVANCCKGGVLTSLTQDPEKYVSSFEMSIGSASNDGSGPRMPENFTLGIPGYTCGVAIKVPPTKFHEDQGRRQTQAVATWDVICSYSQFRASSSPACCVSLSAFYSETIVPCSVCSCGCQGQRGAAQCVKRGEVPPVIQLGHNELPTPILECTRHMCPIQVHWHVKQSYREYWRVKMTIRNLNLVRNYSQWNLVVLHPNLRSITQVFSFDYKPLDQYGDINDTGMFYGIKYYNDMLLQAGRSGVVQSELLLHKDAGIFTFNDGWMFPRKISFNGYECRKERRRPNHLDSTSNQAMAEEDQSKKVEEDQSKKKTNNPKSYQVRKECIKRKSMELATLCDIKVCTVITGPNGELQTWPDNLDACKEVLDLYSQNLKAEKKHKESLTPVPEPEEEQGEKDLLTLVESKLAAVNRRIRFLENKNVAVADKGKRKRTE</sequence>
<dbReference type="GO" id="GO:0046983">
    <property type="term" value="F:protein dimerization activity"/>
    <property type="evidence" value="ECO:0007669"/>
    <property type="project" value="InterPro"/>
</dbReference>
<evidence type="ECO:0000256" key="13">
    <source>
        <dbReference type="SAM" id="SignalP"/>
    </source>
</evidence>
<keyword evidence="16" id="KW-1185">Reference proteome</keyword>
<gene>
    <name evidence="15" type="ORF">RDI58_003088</name>
</gene>
<accession>A0AAN8YPJ7</accession>
<dbReference type="SUPFAM" id="SSF55455">
    <property type="entry name" value="SRF-like"/>
    <property type="match status" value="1"/>
</dbReference>
<dbReference type="InterPro" id="IPR002100">
    <property type="entry name" value="TF_MADSbox"/>
</dbReference>
<dbReference type="Pfam" id="PF04833">
    <property type="entry name" value="COBRA"/>
    <property type="match status" value="1"/>
</dbReference>
<comment type="caution">
    <text evidence="15">The sequence shown here is derived from an EMBL/GenBank/DDBJ whole genome shotgun (WGS) entry which is preliminary data.</text>
</comment>
<keyword evidence="9" id="KW-0325">Glycoprotein</keyword>
<dbReference type="EMBL" id="JBANQN010000001">
    <property type="protein sequence ID" value="KAK6805303.1"/>
    <property type="molecule type" value="Genomic_DNA"/>
</dbReference>
<name>A0AAN8YPJ7_SOLBU</name>
<protein>
    <recommendedName>
        <fullName evidence="14">MADS-box domain-containing protein</fullName>
    </recommendedName>
</protein>
<evidence type="ECO:0000256" key="7">
    <source>
        <dbReference type="ARBA" id="ARBA00023125"/>
    </source>
</evidence>
<evidence type="ECO:0000256" key="6">
    <source>
        <dbReference type="ARBA" id="ARBA00023015"/>
    </source>
</evidence>
<dbReference type="GO" id="GO:0052324">
    <property type="term" value="P:plant-type cell wall cellulose biosynthetic process"/>
    <property type="evidence" value="ECO:0007669"/>
    <property type="project" value="TreeGrafter"/>
</dbReference>
<dbReference type="InterPro" id="IPR056900">
    <property type="entry name" value="COB_C"/>
</dbReference>
<evidence type="ECO:0000259" key="14">
    <source>
        <dbReference type="PROSITE" id="PS50066"/>
    </source>
</evidence>
<organism evidence="15 16">
    <name type="scientific">Solanum bulbocastanum</name>
    <name type="common">Wild potato</name>
    <dbReference type="NCBI Taxonomy" id="147425"/>
    <lineage>
        <taxon>Eukaryota</taxon>
        <taxon>Viridiplantae</taxon>
        <taxon>Streptophyta</taxon>
        <taxon>Embryophyta</taxon>
        <taxon>Tracheophyta</taxon>
        <taxon>Spermatophyta</taxon>
        <taxon>Magnoliopsida</taxon>
        <taxon>eudicotyledons</taxon>
        <taxon>Gunneridae</taxon>
        <taxon>Pentapetalae</taxon>
        <taxon>asterids</taxon>
        <taxon>lamiids</taxon>
        <taxon>Solanales</taxon>
        <taxon>Solanaceae</taxon>
        <taxon>Solanoideae</taxon>
        <taxon>Solaneae</taxon>
        <taxon>Solanum</taxon>
    </lineage>
</organism>
<keyword evidence="4" id="KW-0472">Membrane</keyword>
<keyword evidence="4" id="KW-0336">GPI-anchor</keyword>
<evidence type="ECO:0000313" key="15">
    <source>
        <dbReference type="EMBL" id="KAK6805303.1"/>
    </source>
</evidence>
<evidence type="ECO:0000313" key="16">
    <source>
        <dbReference type="Proteomes" id="UP001371456"/>
    </source>
</evidence>
<dbReference type="GO" id="GO:0098552">
    <property type="term" value="C:side of membrane"/>
    <property type="evidence" value="ECO:0007669"/>
    <property type="project" value="UniProtKB-KW"/>
</dbReference>
<evidence type="ECO:0000256" key="5">
    <source>
        <dbReference type="ARBA" id="ARBA00022729"/>
    </source>
</evidence>
<keyword evidence="11" id="KW-0449">Lipoprotein</keyword>
<feature type="region of interest" description="Disordered" evidence="12">
    <location>
        <begin position="402"/>
        <end position="440"/>
    </location>
</feature>
<keyword evidence="8" id="KW-0804">Transcription</keyword>
<dbReference type="GO" id="GO:0005886">
    <property type="term" value="C:plasma membrane"/>
    <property type="evidence" value="ECO:0007669"/>
    <property type="project" value="UniProtKB-SubCell"/>
</dbReference>
<evidence type="ECO:0000256" key="9">
    <source>
        <dbReference type="ARBA" id="ARBA00023180"/>
    </source>
</evidence>
<dbReference type="InterPro" id="IPR036879">
    <property type="entry name" value="TF_MADSbox_sf"/>
</dbReference>
<keyword evidence="5 13" id="KW-0732">Signal</keyword>
<dbReference type="PROSITE" id="PS50066">
    <property type="entry name" value="MADS_BOX_2"/>
    <property type="match status" value="1"/>
</dbReference>
<comment type="subcellular location">
    <subcellularLocation>
        <location evidence="2">Cell membrane</location>
        <topology evidence="2">Lipid-anchor</topology>
        <topology evidence="2">GPI-anchor</topology>
    </subcellularLocation>
    <subcellularLocation>
        <location evidence="1">Nucleus</location>
    </subcellularLocation>
</comment>
<dbReference type="PANTHER" id="PTHR31673:SF30">
    <property type="entry name" value="COBRA-LIKE PROTEIN 6"/>
    <property type="match status" value="1"/>
</dbReference>
<keyword evidence="10" id="KW-0539">Nucleus</keyword>
<dbReference type="Pfam" id="PF00319">
    <property type="entry name" value="SRF-TF"/>
    <property type="match status" value="1"/>
</dbReference>
<comment type="similarity">
    <text evidence="3">Belongs to the COBRA family.</text>
</comment>
<feature type="signal peptide" evidence="13">
    <location>
        <begin position="1"/>
        <end position="22"/>
    </location>
</feature>
<evidence type="ECO:0000256" key="4">
    <source>
        <dbReference type="ARBA" id="ARBA00022622"/>
    </source>
</evidence>
<evidence type="ECO:0000256" key="1">
    <source>
        <dbReference type="ARBA" id="ARBA00004123"/>
    </source>
</evidence>
<evidence type="ECO:0000256" key="11">
    <source>
        <dbReference type="ARBA" id="ARBA00023288"/>
    </source>
</evidence>
<keyword evidence="6" id="KW-0805">Transcription regulation</keyword>
<dbReference type="GO" id="GO:0010215">
    <property type="term" value="P:cellulose microfibril organization"/>
    <property type="evidence" value="ECO:0007669"/>
    <property type="project" value="InterPro"/>
</dbReference>
<feature type="compositionally biased region" description="Basic and acidic residues" evidence="12">
    <location>
        <begin position="420"/>
        <end position="431"/>
    </location>
</feature>
<dbReference type="Pfam" id="PF25079">
    <property type="entry name" value="COB_C"/>
    <property type="match status" value="1"/>
</dbReference>
<dbReference type="AlphaFoldDB" id="A0AAN8YPJ7"/>
<dbReference type="PANTHER" id="PTHR31673">
    <property type="entry name" value="PROTEIN COBRA"/>
    <property type="match status" value="1"/>
</dbReference>
<feature type="chain" id="PRO_5042870561" description="MADS-box domain-containing protein" evidence="13">
    <location>
        <begin position="23"/>
        <end position="554"/>
    </location>
</feature>
<evidence type="ECO:0000256" key="3">
    <source>
        <dbReference type="ARBA" id="ARBA00005507"/>
    </source>
</evidence>
<dbReference type="Gene3D" id="3.40.1810.10">
    <property type="entry name" value="Transcription factor, MADS-box"/>
    <property type="match status" value="1"/>
</dbReference>
<evidence type="ECO:0000256" key="12">
    <source>
        <dbReference type="SAM" id="MobiDB-lite"/>
    </source>
</evidence>
<proteinExistence type="inferred from homology"/>
<evidence type="ECO:0000256" key="2">
    <source>
        <dbReference type="ARBA" id="ARBA00004609"/>
    </source>
</evidence>
<dbReference type="InterPro" id="IPR006918">
    <property type="entry name" value="COBRA_pln"/>
</dbReference>